<feature type="transmembrane region" description="Helical" evidence="2">
    <location>
        <begin position="590"/>
        <end position="611"/>
    </location>
</feature>
<organism evidence="3 4">
    <name type="scientific">Bifidobacterium adolescentis</name>
    <dbReference type="NCBI Taxonomy" id="1680"/>
    <lineage>
        <taxon>Bacteria</taxon>
        <taxon>Bacillati</taxon>
        <taxon>Actinomycetota</taxon>
        <taxon>Actinomycetes</taxon>
        <taxon>Bifidobacteriales</taxon>
        <taxon>Bifidobacteriaceae</taxon>
        <taxon>Bifidobacterium</taxon>
    </lineage>
</organism>
<evidence type="ECO:0000256" key="2">
    <source>
        <dbReference type="SAM" id="Phobius"/>
    </source>
</evidence>
<feature type="transmembrane region" description="Helical" evidence="2">
    <location>
        <begin position="617"/>
        <end position="642"/>
    </location>
</feature>
<keyword evidence="2" id="KW-1133">Transmembrane helix</keyword>
<dbReference type="RefSeq" id="WP_229026178.1">
    <property type="nucleotide sequence ID" value="NZ_JADMXJ010000002.1"/>
</dbReference>
<keyword evidence="2" id="KW-0472">Membrane</keyword>
<feature type="region of interest" description="Disordered" evidence="1">
    <location>
        <begin position="780"/>
        <end position="821"/>
    </location>
</feature>
<keyword evidence="2" id="KW-0812">Transmembrane</keyword>
<feature type="region of interest" description="Disordered" evidence="1">
    <location>
        <begin position="32"/>
        <end position="51"/>
    </location>
</feature>
<accession>A0A1X2ZS17</accession>
<dbReference type="Proteomes" id="UP000193905">
    <property type="component" value="Unassembled WGS sequence"/>
</dbReference>
<name>A0A1X2ZS17_BIFAD</name>
<reference evidence="3 4" key="1">
    <citation type="journal article" date="2016" name="Sci. Rep.">
        <title>Evaluation of genetic diversity among strains of the human gut commensal Bifidobacterium adolescentis.</title>
        <authorList>
            <person name="Duranti S."/>
            <person name="Milani C."/>
            <person name="Lugli G.A."/>
            <person name="Mancabelli L."/>
            <person name="Turroni F."/>
            <person name="Ferrario C."/>
            <person name="Mangifesta M."/>
            <person name="Viappiani A."/>
            <person name="Sanchez B."/>
            <person name="Margolles A."/>
            <person name="van Sinderen D."/>
            <person name="Ventura M."/>
        </authorList>
    </citation>
    <scope>NUCLEOTIDE SEQUENCE [LARGE SCALE GENOMIC DNA]</scope>
    <source>
        <strain evidence="3 4">AL46-2</strain>
    </source>
</reference>
<sequence>MAQRFDYGDEDMPIVSYDLVFPDRRRLLPVSGGTSSAHGFPDQTEQDTPERLSDHIEWDPRLDLADRVDYAVAAASGVVAGLVDSLFVGELSLDRAGEWGSKTVERLVVGIACAEGYKGDSLKEAIRNLEKVHPLAADGNTPDFGGGRQHHLRDFAHHFGIGGLAASIFTQFTGLSIGTDTAGRLVVVRIPEDHRRYLGRDVPEKLVFGTVEWFFHMVSDMAGSSGNAGAGTGIPGPLLSFMKELSVLPFFRDSGTDGMGFRLWLSKMFNGTFLAEHDADGRIIKGTERRFDLRMEIGVLGEIGRQSMPVVINQCVTRAFYFCRRLSREIDALGIGGVGDLGRIAPEDVLPWGTPAMRRMLTVSSGVFVGVDIADAAVHAMAGEDKARVFLLRVNYVGIATFVVSCVVDAKAVMAERWKDDAERERDAIEHELADLDCLELDPQKARVLHSLMRQKVLYDIEREKHDRHAERKGKWLDEWSRRITQTIGVEGDGYFLDGKSLYDEINGTVGAGNGEWLWLVALELVMFKPYFPLHGDNDKEYKSLKARSDYIGDVFCQKQTLVAAKELHGLGRGVKDMENRLDGAMARRLGGTACVVVAVAATGGLAFYLAPAVAPVFAAAFGFEAAGLYGAALTSASLAFLGGGSLIAGGAGMAGGTMLIVGGGAVLGAAGGAGMSAAASMAMATNGDYVLEECAKLTAFCKDVLVKRYGDLASAYGINVALNRRIIELEARTEAVRRGIRDGGADGDGDGKASPKKMLKILNRSLKYMKRANKELVKVLKDAGRKSRQPLLDPSPNESKQGSVDIESEGESACGTASDL</sequence>
<comment type="caution">
    <text evidence="3">The sequence shown here is derived from an EMBL/GenBank/DDBJ whole genome shotgun (WGS) entry which is preliminary data.</text>
</comment>
<evidence type="ECO:0000256" key="1">
    <source>
        <dbReference type="SAM" id="MobiDB-lite"/>
    </source>
</evidence>
<evidence type="ECO:0000313" key="3">
    <source>
        <dbReference type="EMBL" id="OSG97208.1"/>
    </source>
</evidence>
<feature type="transmembrane region" description="Helical" evidence="2">
    <location>
        <begin position="390"/>
        <end position="410"/>
    </location>
</feature>
<dbReference type="EMBL" id="LNKH01000004">
    <property type="protein sequence ID" value="OSG97208.1"/>
    <property type="molecule type" value="Genomic_DNA"/>
</dbReference>
<dbReference type="AlphaFoldDB" id="A0A1X2ZS17"/>
<feature type="transmembrane region" description="Helical" evidence="2">
    <location>
        <begin position="654"/>
        <end position="676"/>
    </location>
</feature>
<gene>
    <name evidence="3" type="ORF">AL0462_0928</name>
</gene>
<proteinExistence type="predicted"/>
<protein>
    <submittedName>
        <fullName evidence="3">Uncharacterized protein</fullName>
    </submittedName>
</protein>
<evidence type="ECO:0000313" key="4">
    <source>
        <dbReference type="Proteomes" id="UP000193905"/>
    </source>
</evidence>